<dbReference type="OrthoDB" id="2686513at2759"/>
<feature type="transmembrane region" description="Helical" evidence="1">
    <location>
        <begin position="105"/>
        <end position="125"/>
    </location>
</feature>
<evidence type="ECO:0000256" key="1">
    <source>
        <dbReference type="SAM" id="Phobius"/>
    </source>
</evidence>
<evidence type="ECO:0000259" key="2">
    <source>
        <dbReference type="Pfam" id="PF20151"/>
    </source>
</evidence>
<dbReference type="InterPro" id="IPR045340">
    <property type="entry name" value="DUF6533"/>
</dbReference>
<gene>
    <name evidence="3" type="ORF">PHLGIDRAFT_11367</name>
</gene>
<organism evidence="3 4">
    <name type="scientific">Phlebiopsis gigantea (strain 11061_1 CR5-6)</name>
    <name type="common">White-rot fungus</name>
    <name type="synonym">Peniophora gigantea</name>
    <dbReference type="NCBI Taxonomy" id="745531"/>
    <lineage>
        <taxon>Eukaryota</taxon>
        <taxon>Fungi</taxon>
        <taxon>Dikarya</taxon>
        <taxon>Basidiomycota</taxon>
        <taxon>Agaricomycotina</taxon>
        <taxon>Agaricomycetes</taxon>
        <taxon>Polyporales</taxon>
        <taxon>Phanerochaetaceae</taxon>
        <taxon>Phlebiopsis</taxon>
    </lineage>
</organism>
<feature type="transmembrane region" description="Helical" evidence="1">
    <location>
        <begin position="132"/>
        <end position="151"/>
    </location>
</feature>
<dbReference type="AlphaFoldDB" id="A0A0C3NXY1"/>
<evidence type="ECO:0000313" key="3">
    <source>
        <dbReference type="EMBL" id="KIP10269.1"/>
    </source>
</evidence>
<dbReference type="Pfam" id="PF20151">
    <property type="entry name" value="DUF6533"/>
    <property type="match status" value="1"/>
</dbReference>
<feature type="transmembrane region" description="Helical" evidence="1">
    <location>
        <begin position="15"/>
        <end position="32"/>
    </location>
</feature>
<proteinExistence type="predicted"/>
<dbReference type="EMBL" id="KN840456">
    <property type="protein sequence ID" value="KIP10269.1"/>
    <property type="molecule type" value="Genomic_DNA"/>
</dbReference>
<feature type="domain" description="DUF6533" evidence="2">
    <location>
        <begin position="15"/>
        <end position="63"/>
    </location>
</feature>
<dbReference type="Proteomes" id="UP000053257">
    <property type="component" value="Unassembled WGS sequence"/>
</dbReference>
<keyword evidence="1" id="KW-1133">Transmembrane helix</keyword>
<name>A0A0C3NXY1_PHLG1</name>
<keyword evidence="1" id="KW-0472">Membrane</keyword>
<accession>A0A0C3NXY1</accession>
<reference evidence="3 4" key="1">
    <citation type="journal article" date="2014" name="PLoS Genet.">
        <title>Analysis of the Phlebiopsis gigantea genome, transcriptome and secretome provides insight into its pioneer colonization strategies of wood.</title>
        <authorList>
            <person name="Hori C."/>
            <person name="Ishida T."/>
            <person name="Igarashi K."/>
            <person name="Samejima M."/>
            <person name="Suzuki H."/>
            <person name="Master E."/>
            <person name="Ferreira P."/>
            <person name="Ruiz-Duenas F.J."/>
            <person name="Held B."/>
            <person name="Canessa P."/>
            <person name="Larrondo L.F."/>
            <person name="Schmoll M."/>
            <person name="Druzhinina I.S."/>
            <person name="Kubicek C.P."/>
            <person name="Gaskell J.A."/>
            <person name="Kersten P."/>
            <person name="St John F."/>
            <person name="Glasner J."/>
            <person name="Sabat G."/>
            <person name="Splinter BonDurant S."/>
            <person name="Syed K."/>
            <person name="Yadav J."/>
            <person name="Mgbeahuruike A.C."/>
            <person name="Kovalchuk A."/>
            <person name="Asiegbu F.O."/>
            <person name="Lackner G."/>
            <person name="Hoffmeister D."/>
            <person name="Rencoret J."/>
            <person name="Gutierrez A."/>
            <person name="Sun H."/>
            <person name="Lindquist E."/>
            <person name="Barry K."/>
            <person name="Riley R."/>
            <person name="Grigoriev I.V."/>
            <person name="Henrissat B."/>
            <person name="Kues U."/>
            <person name="Berka R.M."/>
            <person name="Martinez A.T."/>
            <person name="Covert S.F."/>
            <person name="Blanchette R.A."/>
            <person name="Cullen D."/>
        </authorList>
    </citation>
    <scope>NUCLEOTIDE SEQUENCE [LARGE SCALE GENOMIC DNA]</scope>
    <source>
        <strain evidence="3 4">11061_1 CR5-6</strain>
    </source>
</reference>
<feature type="transmembrane region" description="Helical" evidence="1">
    <location>
        <begin position="52"/>
        <end position="74"/>
    </location>
</feature>
<sequence>MDSSPLLSIMVIDDYLMLAGFSFGALLIYDHVITFDSEYCYIWGNPYAISSIAYWTIRCLGLISAVAGIVVNYLPDIPVRVHLSPRFFNVSSPGLTFGYQGLGLYFHPCAFVHHVSALAAAVITGSMRSRRVLTALVVVGLASFAIFIYSLTGQQAGILALSGCNVALSPERSYHLISKLSAVRTYKNWRQYTPPGRISLHTLLLRDASAIAGVQCANIATFYVRILGLTGGCTRSFGHNRKQCLDRSYVKADYESSTYCSSHIGDCSVQLESKHGVWKDDPRSRRIIRRSRGNIPPISYTCRPRPPRNRIQPEYSVV</sequence>
<protein>
    <recommendedName>
        <fullName evidence="2">DUF6533 domain-containing protein</fullName>
    </recommendedName>
</protein>
<evidence type="ECO:0000313" key="4">
    <source>
        <dbReference type="Proteomes" id="UP000053257"/>
    </source>
</evidence>
<keyword evidence="1" id="KW-0812">Transmembrane</keyword>
<keyword evidence="4" id="KW-1185">Reference proteome</keyword>
<dbReference type="HOGENOM" id="CLU_874670_0_0_1"/>